<dbReference type="GO" id="GO:0016787">
    <property type="term" value="F:hydrolase activity"/>
    <property type="evidence" value="ECO:0007669"/>
    <property type="project" value="UniProtKB-KW"/>
</dbReference>
<dbReference type="PRINTS" id="PR00332">
    <property type="entry name" value="HISTRIAD"/>
</dbReference>
<dbReference type="OrthoDB" id="9784774at2"/>
<dbReference type="InterPro" id="IPR036265">
    <property type="entry name" value="HIT-like_sf"/>
</dbReference>
<accession>A0A0B2ASP0</accession>
<keyword evidence="5" id="KW-0378">Hydrolase</keyword>
<dbReference type="GO" id="GO:0009117">
    <property type="term" value="P:nucleotide metabolic process"/>
    <property type="evidence" value="ECO:0007669"/>
    <property type="project" value="TreeGrafter"/>
</dbReference>
<evidence type="ECO:0000256" key="3">
    <source>
        <dbReference type="PROSITE-ProRule" id="PRU00464"/>
    </source>
</evidence>
<feature type="domain" description="HIT" evidence="4">
    <location>
        <begin position="4"/>
        <end position="107"/>
    </location>
</feature>
<dbReference type="STRING" id="1338436.LK10_02980"/>
<dbReference type="Gene3D" id="3.30.428.10">
    <property type="entry name" value="HIT-like"/>
    <property type="match status" value="1"/>
</dbReference>
<dbReference type="InterPro" id="IPR001310">
    <property type="entry name" value="Histidine_triad_HIT"/>
</dbReference>
<dbReference type="InterPro" id="IPR011146">
    <property type="entry name" value="HIT-like"/>
</dbReference>
<comment type="caution">
    <text evidence="5">The sequence shown here is derived from an EMBL/GenBank/DDBJ whole genome shotgun (WGS) entry which is preliminary data.</text>
</comment>
<dbReference type="PANTHER" id="PTHR46648:SF1">
    <property type="entry name" value="ADENOSINE 5'-MONOPHOSPHORAMIDASE HNT1"/>
    <property type="match status" value="1"/>
</dbReference>
<dbReference type="PANTHER" id="PTHR46648">
    <property type="entry name" value="HIT FAMILY PROTEIN 1"/>
    <property type="match status" value="1"/>
</dbReference>
<dbReference type="AlphaFoldDB" id="A0A0B2ASP0"/>
<evidence type="ECO:0000256" key="2">
    <source>
        <dbReference type="PIRSR" id="PIRSR601310-3"/>
    </source>
</evidence>
<gene>
    <name evidence="5" type="ORF">LK10_02980</name>
</gene>
<keyword evidence="6" id="KW-1185">Reference proteome</keyword>
<dbReference type="SUPFAM" id="SSF54197">
    <property type="entry name" value="HIT-like"/>
    <property type="match status" value="1"/>
</dbReference>
<organism evidence="5 6">
    <name type="scientific">Sinomonas humi</name>
    <dbReference type="NCBI Taxonomy" id="1338436"/>
    <lineage>
        <taxon>Bacteria</taxon>
        <taxon>Bacillati</taxon>
        <taxon>Actinomycetota</taxon>
        <taxon>Actinomycetes</taxon>
        <taxon>Micrococcales</taxon>
        <taxon>Micrococcaceae</taxon>
        <taxon>Sinomonas</taxon>
    </lineage>
</organism>
<evidence type="ECO:0000313" key="6">
    <source>
        <dbReference type="Proteomes" id="UP000030982"/>
    </source>
</evidence>
<name>A0A0B2ASP0_9MICC</name>
<dbReference type="PROSITE" id="PS51084">
    <property type="entry name" value="HIT_2"/>
    <property type="match status" value="1"/>
</dbReference>
<feature type="active site" description="Tele-AMP-histidine intermediate" evidence="1">
    <location>
        <position position="93"/>
    </location>
</feature>
<dbReference type="Pfam" id="PF01230">
    <property type="entry name" value="HIT"/>
    <property type="match status" value="1"/>
</dbReference>
<protein>
    <submittedName>
        <fullName evidence="5">Diadenosine tetraphosphate hydrolase</fullName>
    </submittedName>
</protein>
<reference evidence="5 6" key="1">
    <citation type="submission" date="2014-09" db="EMBL/GenBank/DDBJ databases">
        <title>Genome sequence of Sinomonas sp. MUSC 117.</title>
        <authorList>
            <person name="Lee L.-H."/>
        </authorList>
    </citation>
    <scope>NUCLEOTIDE SEQUENCE [LARGE SCALE GENOMIC DNA]</scope>
    <source>
        <strain evidence="5 6">MUSC 117</strain>
    </source>
</reference>
<dbReference type="Proteomes" id="UP000030982">
    <property type="component" value="Unassembled WGS sequence"/>
</dbReference>
<sequence>MSTIFTKIIDGEIPGRFVWKDEDVVAFLTIGPLADGHTLVVPREEVDRWTDASPELLSKVMLVAQRIGQAQVQAFDVERAGMIIAGFEVHHLHVHVWPATSEAEFNFQRAQHNPDPATMDAAAEKLRQALRDGGHGEFVPES</sequence>
<feature type="short sequence motif" description="Histidine triad motif" evidence="2 3">
    <location>
        <begin position="91"/>
        <end position="95"/>
    </location>
</feature>
<evidence type="ECO:0000313" key="5">
    <source>
        <dbReference type="EMBL" id="KHL04958.1"/>
    </source>
</evidence>
<dbReference type="RefSeq" id="WP_043119964.1">
    <property type="nucleotide sequence ID" value="NZ_JTDL01000037.1"/>
</dbReference>
<dbReference type="EMBL" id="JTDL01000037">
    <property type="protein sequence ID" value="KHL04958.1"/>
    <property type="molecule type" value="Genomic_DNA"/>
</dbReference>
<proteinExistence type="predicted"/>
<evidence type="ECO:0000259" key="4">
    <source>
        <dbReference type="PROSITE" id="PS51084"/>
    </source>
</evidence>
<evidence type="ECO:0000256" key="1">
    <source>
        <dbReference type="PIRSR" id="PIRSR601310-1"/>
    </source>
</evidence>